<protein>
    <submittedName>
        <fullName evidence="1">Uncharacterized protein</fullName>
    </submittedName>
</protein>
<proteinExistence type="predicted"/>
<organism evidence="1">
    <name type="scientific">viral metagenome</name>
    <dbReference type="NCBI Taxonomy" id="1070528"/>
    <lineage>
        <taxon>unclassified sequences</taxon>
        <taxon>metagenomes</taxon>
        <taxon>organismal metagenomes</taxon>
    </lineage>
</organism>
<dbReference type="InterPro" id="IPR016193">
    <property type="entry name" value="Cytidine_deaminase-like"/>
</dbReference>
<dbReference type="SUPFAM" id="SSF53927">
    <property type="entry name" value="Cytidine deaminase-like"/>
    <property type="match status" value="1"/>
</dbReference>
<dbReference type="AlphaFoldDB" id="A0A6C0IWD9"/>
<dbReference type="PROSITE" id="PS00903">
    <property type="entry name" value="CYT_DCMP_DEAMINASES_1"/>
    <property type="match status" value="1"/>
</dbReference>
<dbReference type="InterPro" id="IPR016192">
    <property type="entry name" value="APOBEC/CMP_deaminase_Zn-bd"/>
</dbReference>
<sequence>MRAEDMVGGMVRQSNASYPMGAKLSKMTSCHIAKTATRHGCDFSEVSSGVNQWRATRDTSTSHAEVSAINTMRPRGRGKLRSIVLFVIRVNVGGTLGESHPCCECMKYIRYTVRRRGYIITNVYYSTRGGLIKNMRVSQMTHIHIPRWMRTSKENTDNNTLKSKRHKCRRGSICRLKH</sequence>
<dbReference type="EMBL" id="MN740267">
    <property type="protein sequence ID" value="QHT96755.1"/>
    <property type="molecule type" value="Genomic_DNA"/>
</dbReference>
<dbReference type="Gene3D" id="3.40.140.10">
    <property type="entry name" value="Cytidine Deaminase, domain 2"/>
    <property type="match status" value="1"/>
</dbReference>
<dbReference type="GO" id="GO:0008270">
    <property type="term" value="F:zinc ion binding"/>
    <property type="evidence" value="ECO:0007669"/>
    <property type="project" value="InterPro"/>
</dbReference>
<name>A0A6C0IWD9_9ZZZZ</name>
<dbReference type="GO" id="GO:0016787">
    <property type="term" value="F:hydrolase activity"/>
    <property type="evidence" value="ECO:0007669"/>
    <property type="project" value="InterPro"/>
</dbReference>
<accession>A0A6C0IWD9</accession>
<evidence type="ECO:0000313" key="1">
    <source>
        <dbReference type="EMBL" id="QHT96755.1"/>
    </source>
</evidence>
<reference evidence="1" key="1">
    <citation type="journal article" date="2020" name="Nature">
        <title>Giant virus diversity and host interactions through global metagenomics.</title>
        <authorList>
            <person name="Schulz F."/>
            <person name="Roux S."/>
            <person name="Paez-Espino D."/>
            <person name="Jungbluth S."/>
            <person name="Walsh D.A."/>
            <person name="Denef V.J."/>
            <person name="McMahon K.D."/>
            <person name="Konstantinidis K.T."/>
            <person name="Eloe-Fadrosh E.A."/>
            <person name="Kyrpides N.C."/>
            <person name="Woyke T."/>
        </authorList>
    </citation>
    <scope>NUCLEOTIDE SEQUENCE</scope>
    <source>
        <strain evidence="1">GVMAG-M-3300024336-7</strain>
    </source>
</reference>